<dbReference type="Proteomes" id="UP000830401">
    <property type="component" value="Chromosome"/>
</dbReference>
<accession>A0ABY4G1T5</accession>
<reference evidence="2" key="1">
    <citation type="submission" date="2022-04" db="EMBL/GenBank/DDBJ databases">
        <title>Hymenobacter sp. isolated from the air.</title>
        <authorList>
            <person name="Won M."/>
            <person name="Lee C.-M."/>
            <person name="Woen H.-Y."/>
            <person name="Kwon S.-W."/>
        </authorList>
    </citation>
    <scope>NUCLEOTIDE SEQUENCE</scope>
    <source>
        <strain evidence="2">5420S-77</strain>
    </source>
</reference>
<organism evidence="2 3">
    <name type="scientific">Hymenobacter volaticus</name>
    <dbReference type="NCBI Taxonomy" id="2932254"/>
    <lineage>
        <taxon>Bacteria</taxon>
        <taxon>Pseudomonadati</taxon>
        <taxon>Bacteroidota</taxon>
        <taxon>Cytophagia</taxon>
        <taxon>Cytophagales</taxon>
        <taxon>Hymenobacteraceae</taxon>
        <taxon>Hymenobacter</taxon>
    </lineage>
</organism>
<dbReference type="EMBL" id="CP095061">
    <property type="protein sequence ID" value="UOQ64823.1"/>
    <property type="molecule type" value="Genomic_DNA"/>
</dbReference>
<evidence type="ECO:0000313" key="2">
    <source>
        <dbReference type="EMBL" id="UOQ64823.1"/>
    </source>
</evidence>
<dbReference type="RefSeq" id="WP_245118819.1">
    <property type="nucleotide sequence ID" value="NZ_CP095061.1"/>
</dbReference>
<name>A0ABY4G1T5_9BACT</name>
<evidence type="ECO:0000313" key="3">
    <source>
        <dbReference type="Proteomes" id="UP000830401"/>
    </source>
</evidence>
<evidence type="ECO:0000256" key="1">
    <source>
        <dbReference type="SAM" id="MobiDB-lite"/>
    </source>
</evidence>
<proteinExistence type="predicted"/>
<protein>
    <submittedName>
        <fullName evidence="2">Uncharacterized protein</fullName>
    </submittedName>
</protein>
<feature type="region of interest" description="Disordered" evidence="1">
    <location>
        <begin position="82"/>
        <end position="107"/>
    </location>
</feature>
<keyword evidence="3" id="KW-1185">Reference proteome</keyword>
<gene>
    <name evidence="2" type="ORF">MUN86_14760</name>
</gene>
<sequence length="264" mass="28958">MSSYLQKIIGRWSVPGDPENQPASIILPLVPLVYNAGQQDLVEENVMLSPEPGPGASMQPRLFTQQLVQQKQKNEINRTISSETAAATPIKPVPPQPSPVTANPATVQTQKQHSVQQQLVERNMMETIKAYNTKTIAPVTQVTMIHNHEGRKEQIIPVEPVQQQIQEIHLSASKAMTTQPVKNLVKPIPVHMAMNDWSSAAAAARSANNKEPEPTLVIGKITVEIIKSAPVVRTKEPLARTVTQPVSSNHAIANKKLSFGLRQL</sequence>